<dbReference type="EMBL" id="JAHRHJ020003461">
    <property type="protein sequence ID" value="KAH9291682.1"/>
    <property type="molecule type" value="Genomic_DNA"/>
</dbReference>
<reference evidence="2 3" key="1">
    <citation type="journal article" date="2021" name="Nat. Plants">
        <title>The Taxus genome provides insights into paclitaxel biosynthesis.</title>
        <authorList>
            <person name="Xiong X."/>
            <person name="Gou J."/>
            <person name="Liao Q."/>
            <person name="Li Y."/>
            <person name="Zhou Q."/>
            <person name="Bi G."/>
            <person name="Li C."/>
            <person name="Du R."/>
            <person name="Wang X."/>
            <person name="Sun T."/>
            <person name="Guo L."/>
            <person name="Liang H."/>
            <person name="Lu P."/>
            <person name="Wu Y."/>
            <person name="Zhang Z."/>
            <person name="Ro D.K."/>
            <person name="Shang Y."/>
            <person name="Huang S."/>
            <person name="Yan J."/>
        </authorList>
    </citation>
    <scope>NUCLEOTIDE SEQUENCE [LARGE SCALE GENOMIC DNA]</scope>
    <source>
        <strain evidence="2">Ta-2019</strain>
    </source>
</reference>
<name>A0AA38C7R6_TAXCH</name>
<sequence length="87" mass="9989">KSKTEVSIFNAHRLQETHVKRNHDDMTRHKPPQEENFSSKRSRRNRRQRQKRGVLDESDKNVGVADQSGSTVKLSSGDSDLTAERMA</sequence>
<accession>A0AA38C7R6</accession>
<proteinExistence type="predicted"/>
<feature type="compositionally biased region" description="Polar residues" evidence="1">
    <location>
        <begin position="67"/>
        <end position="79"/>
    </location>
</feature>
<organism evidence="2 3">
    <name type="scientific">Taxus chinensis</name>
    <name type="common">Chinese yew</name>
    <name type="synonym">Taxus wallichiana var. chinensis</name>
    <dbReference type="NCBI Taxonomy" id="29808"/>
    <lineage>
        <taxon>Eukaryota</taxon>
        <taxon>Viridiplantae</taxon>
        <taxon>Streptophyta</taxon>
        <taxon>Embryophyta</taxon>
        <taxon>Tracheophyta</taxon>
        <taxon>Spermatophyta</taxon>
        <taxon>Pinopsida</taxon>
        <taxon>Pinidae</taxon>
        <taxon>Conifers II</taxon>
        <taxon>Cupressales</taxon>
        <taxon>Taxaceae</taxon>
        <taxon>Taxus</taxon>
    </lineage>
</organism>
<dbReference type="AlphaFoldDB" id="A0AA38C7R6"/>
<feature type="compositionally biased region" description="Basic and acidic residues" evidence="1">
    <location>
        <begin position="13"/>
        <end position="33"/>
    </location>
</feature>
<evidence type="ECO:0000313" key="2">
    <source>
        <dbReference type="EMBL" id="KAH9291682.1"/>
    </source>
</evidence>
<comment type="caution">
    <text evidence="2">The sequence shown here is derived from an EMBL/GenBank/DDBJ whole genome shotgun (WGS) entry which is preliminary data.</text>
</comment>
<feature type="compositionally biased region" description="Basic residues" evidence="1">
    <location>
        <begin position="40"/>
        <end position="52"/>
    </location>
</feature>
<feature type="region of interest" description="Disordered" evidence="1">
    <location>
        <begin position="1"/>
        <end position="87"/>
    </location>
</feature>
<keyword evidence="3" id="KW-1185">Reference proteome</keyword>
<evidence type="ECO:0000313" key="3">
    <source>
        <dbReference type="Proteomes" id="UP000824469"/>
    </source>
</evidence>
<dbReference type="Proteomes" id="UP000824469">
    <property type="component" value="Unassembled WGS sequence"/>
</dbReference>
<feature type="non-terminal residue" evidence="2">
    <location>
        <position position="1"/>
    </location>
</feature>
<protein>
    <submittedName>
        <fullName evidence="2">Uncharacterized protein</fullName>
    </submittedName>
</protein>
<gene>
    <name evidence="2" type="ORF">KI387_043131</name>
</gene>
<evidence type="ECO:0000256" key="1">
    <source>
        <dbReference type="SAM" id="MobiDB-lite"/>
    </source>
</evidence>